<dbReference type="InterPro" id="IPR003439">
    <property type="entry name" value="ABC_transporter-like_ATP-bd"/>
</dbReference>
<dbReference type="RefSeq" id="WP_017797432.1">
    <property type="nucleotide sequence ID" value="NZ_BSKO01000001.1"/>
</dbReference>
<evidence type="ECO:0000313" key="6">
    <source>
        <dbReference type="Proteomes" id="UP001275436"/>
    </source>
</evidence>
<dbReference type="InterPro" id="IPR027417">
    <property type="entry name" value="P-loop_NTPase"/>
</dbReference>
<name>A0ABQ5TJD4_9BACI</name>
<sequence length="265" mass="30227">MSFLTLEHVTHYYFSKESYVKALDNISFTMKEGEFVSLLGPSGCGKSTLLSIIAGIIPQTQGQVRLQQEELIKQNQAIGYMLQQDYLFPWKTIIENVLIGPKIHNNITDEIKQYASTLLSEVGLKDIESKYPSELSGGMRQRVALVRTLINDPKILLLDEPFSALDYQTKLKLEDLVSNLLKTYKKTAVLVTHDIGEAIAMSDRIILLDSHPGSIAKIYDVPLELRDETPFNVRKHPKYQLLFDKVWEQLEQKDDSSTIRDDNHE</sequence>
<dbReference type="InterPro" id="IPR017871">
    <property type="entry name" value="ABC_transporter-like_CS"/>
</dbReference>
<dbReference type="EMBL" id="BSKO01000001">
    <property type="protein sequence ID" value="GLO66984.1"/>
    <property type="molecule type" value="Genomic_DNA"/>
</dbReference>
<dbReference type="InterPro" id="IPR050166">
    <property type="entry name" value="ABC_transporter_ATP-bind"/>
</dbReference>
<proteinExistence type="predicted"/>
<gene>
    <name evidence="5" type="ORF">MACH08_27680</name>
</gene>
<dbReference type="PROSITE" id="PS50893">
    <property type="entry name" value="ABC_TRANSPORTER_2"/>
    <property type="match status" value="1"/>
</dbReference>
<comment type="caution">
    <text evidence="5">The sequence shown here is derived from an EMBL/GenBank/DDBJ whole genome shotgun (WGS) entry which is preliminary data.</text>
</comment>
<dbReference type="SMART" id="SM00382">
    <property type="entry name" value="AAA"/>
    <property type="match status" value="1"/>
</dbReference>
<evidence type="ECO:0000256" key="3">
    <source>
        <dbReference type="ARBA" id="ARBA00022840"/>
    </source>
</evidence>
<dbReference type="PANTHER" id="PTHR42788:SF21">
    <property type="entry name" value="ABC TRANSPORTER ATP-BINDING PROTEIN"/>
    <property type="match status" value="1"/>
</dbReference>
<evidence type="ECO:0000259" key="4">
    <source>
        <dbReference type="PROSITE" id="PS50893"/>
    </source>
</evidence>
<keyword evidence="3 5" id="KW-0067">ATP-binding</keyword>
<dbReference type="SUPFAM" id="SSF52540">
    <property type="entry name" value="P-loop containing nucleoside triphosphate hydrolases"/>
    <property type="match status" value="1"/>
</dbReference>
<evidence type="ECO:0000256" key="1">
    <source>
        <dbReference type="ARBA" id="ARBA00022448"/>
    </source>
</evidence>
<keyword evidence="2" id="KW-0547">Nucleotide-binding</keyword>
<dbReference type="InterPro" id="IPR003593">
    <property type="entry name" value="AAA+_ATPase"/>
</dbReference>
<organism evidence="5 6">
    <name type="scientific">Oceanobacillus kimchii</name>
    <dbReference type="NCBI Taxonomy" id="746691"/>
    <lineage>
        <taxon>Bacteria</taxon>
        <taxon>Bacillati</taxon>
        <taxon>Bacillota</taxon>
        <taxon>Bacilli</taxon>
        <taxon>Bacillales</taxon>
        <taxon>Bacillaceae</taxon>
        <taxon>Oceanobacillus</taxon>
    </lineage>
</organism>
<dbReference type="CDD" id="cd03293">
    <property type="entry name" value="ABC_NrtD_SsuB_transporters"/>
    <property type="match status" value="1"/>
</dbReference>
<keyword evidence="1" id="KW-0813">Transport</keyword>
<dbReference type="GO" id="GO:0005524">
    <property type="term" value="F:ATP binding"/>
    <property type="evidence" value="ECO:0007669"/>
    <property type="project" value="UniProtKB-KW"/>
</dbReference>
<dbReference type="PANTHER" id="PTHR42788">
    <property type="entry name" value="TAURINE IMPORT ATP-BINDING PROTEIN-RELATED"/>
    <property type="match status" value="1"/>
</dbReference>
<accession>A0ABQ5TJD4</accession>
<dbReference type="Pfam" id="PF00005">
    <property type="entry name" value="ABC_tran"/>
    <property type="match status" value="1"/>
</dbReference>
<evidence type="ECO:0000256" key="2">
    <source>
        <dbReference type="ARBA" id="ARBA00022741"/>
    </source>
</evidence>
<protein>
    <submittedName>
        <fullName evidence="5">ABC transporter ATP-binding protein</fullName>
    </submittedName>
</protein>
<reference evidence="5 6" key="1">
    <citation type="submission" date="2023-02" db="EMBL/GenBank/DDBJ databases">
        <title>Oceanobacillus kimchii IFOP_LL358 isolated form Alexandrium catenella lab strain.</title>
        <authorList>
            <person name="Gajardo G."/>
            <person name="Ueki S."/>
            <person name="Maruyama F."/>
        </authorList>
    </citation>
    <scope>NUCLEOTIDE SEQUENCE [LARGE SCALE GENOMIC DNA]</scope>
    <source>
        <strain evidence="5 6">IFOP_LL358</strain>
    </source>
</reference>
<dbReference type="Proteomes" id="UP001275436">
    <property type="component" value="Unassembled WGS sequence"/>
</dbReference>
<evidence type="ECO:0000313" key="5">
    <source>
        <dbReference type="EMBL" id="GLO66984.1"/>
    </source>
</evidence>
<feature type="domain" description="ABC transporter" evidence="4">
    <location>
        <begin position="4"/>
        <end position="235"/>
    </location>
</feature>
<dbReference type="Gene3D" id="3.40.50.300">
    <property type="entry name" value="P-loop containing nucleotide triphosphate hydrolases"/>
    <property type="match status" value="1"/>
</dbReference>
<keyword evidence="6" id="KW-1185">Reference proteome</keyword>
<dbReference type="PROSITE" id="PS00211">
    <property type="entry name" value="ABC_TRANSPORTER_1"/>
    <property type="match status" value="1"/>
</dbReference>